<reference evidence="2 3" key="1">
    <citation type="journal article" date="2018" name="J. Microbiol.">
        <title>Baekduia soli gen. nov., sp. nov., a novel bacterium isolated from the soil of Baekdu Mountain and proposal of a novel family name, Baekduiaceae fam. nov.</title>
        <authorList>
            <person name="An D.S."/>
            <person name="Siddiqi M.Z."/>
            <person name="Kim K.H."/>
            <person name="Yu H.S."/>
            <person name="Im W.T."/>
        </authorList>
    </citation>
    <scope>NUCLEOTIDE SEQUENCE [LARGE SCALE GENOMIC DNA]</scope>
    <source>
        <strain evidence="2 3">BR7-21</strain>
    </source>
</reference>
<dbReference type="Gene3D" id="1.10.287.70">
    <property type="match status" value="1"/>
</dbReference>
<gene>
    <name evidence="2" type="ORF">FSW04_21630</name>
</gene>
<evidence type="ECO:0008006" key="4">
    <source>
        <dbReference type="Google" id="ProtNLM"/>
    </source>
</evidence>
<evidence type="ECO:0000256" key="1">
    <source>
        <dbReference type="SAM" id="Phobius"/>
    </source>
</evidence>
<protein>
    <recommendedName>
        <fullName evidence="4">Cytochrome aa3 subunit 4</fullName>
    </recommendedName>
</protein>
<dbReference type="OrthoDB" id="5244801at2"/>
<sequence length="79" mass="8443">MSGLDPELPPVGEEIHLPGGSLQPLLLTVGITIALIGVTTSLILVIAGGVLALWTLIRWIVDARHEMAELPVHHDGDRH</sequence>
<accession>A0A5B8UAT0</accession>
<keyword evidence="1" id="KW-1133">Transmembrane helix</keyword>
<dbReference type="Proteomes" id="UP000321805">
    <property type="component" value="Chromosome"/>
</dbReference>
<evidence type="ECO:0000313" key="2">
    <source>
        <dbReference type="EMBL" id="QEC49908.1"/>
    </source>
</evidence>
<name>A0A5B8UAT0_9ACTN</name>
<feature type="transmembrane region" description="Helical" evidence="1">
    <location>
        <begin position="25"/>
        <end position="57"/>
    </location>
</feature>
<evidence type="ECO:0000313" key="3">
    <source>
        <dbReference type="Proteomes" id="UP000321805"/>
    </source>
</evidence>
<dbReference type="RefSeq" id="WP_146922273.1">
    <property type="nucleotide sequence ID" value="NZ_CP042430.1"/>
</dbReference>
<dbReference type="AlphaFoldDB" id="A0A5B8UAT0"/>
<keyword evidence="1" id="KW-0812">Transmembrane</keyword>
<organism evidence="2 3">
    <name type="scientific">Baekduia soli</name>
    <dbReference type="NCBI Taxonomy" id="496014"/>
    <lineage>
        <taxon>Bacteria</taxon>
        <taxon>Bacillati</taxon>
        <taxon>Actinomycetota</taxon>
        <taxon>Thermoleophilia</taxon>
        <taxon>Solirubrobacterales</taxon>
        <taxon>Baekduiaceae</taxon>
        <taxon>Baekduia</taxon>
    </lineage>
</organism>
<dbReference type="KEGG" id="bsol:FSW04_21630"/>
<keyword evidence="1" id="KW-0472">Membrane</keyword>
<dbReference type="EMBL" id="CP042430">
    <property type="protein sequence ID" value="QEC49908.1"/>
    <property type="molecule type" value="Genomic_DNA"/>
</dbReference>
<proteinExistence type="predicted"/>
<keyword evidence="3" id="KW-1185">Reference proteome</keyword>